<dbReference type="Gene3D" id="3.40.50.720">
    <property type="entry name" value="NAD(P)-binding Rossmann-like Domain"/>
    <property type="match status" value="1"/>
</dbReference>
<dbReference type="SUPFAM" id="SSF51735">
    <property type="entry name" value="NAD(P)-binding Rossmann-fold domains"/>
    <property type="match status" value="1"/>
</dbReference>
<proteinExistence type="predicted"/>
<dbReference type="Proteomes" id="UP000664521">
    <property type="component" value="Unassembled WGS sequence"/>
</dbReference>
<dbReference type="InterPro" id="IPR003781">
    <property type="entry name" value="CoA-bd"/>
</dbReference>
<dbReference type="EMBL" id="CAJPDS010000117">
    <property type="protein sequence ID" value="CAF9938678.1"/>
    <property type="molecule type" value="Genomic_DNA"/>
</dbReference>
<organism evidence="2 3">
    <name type="scientific">Heterodermia speciosa</name>
    <dbReference type="NCBI Taxonomy" id="116794"/>
    <lineage>
        <taxon>Eukaryota</taxon>
        <taxon>Fungi</taxon>
        <taxon>Dikarya</taxon>
        <taxon>Ascomycota</taxon>
        <taxon>Pezizomycotina</taxon>
        <taxon>Lecanoromycetes</taxon>
        <taxon>OSLEUM clade</taxon>
        <taxon>Lecanoromycetidae</taxon>
        <taxon>Caliciales</taxon>
        <taxon>Physciaceae</taxon>
        <taxon>Heterodermia</taxon>
    </lineage>
</organism>
<accession>A0A8H3J119</accession>
<feature type="domain" description="CoA-binding" evidence="1">
    <location>
        <begin position="14"/>
        <end position="124"/>
    </location>
</feature>
<evidence type="ECO:0000313" key="2">
    <source>
        <dbReference type="EMBL" id="CAF9938678.1"/>
    </source>
</evidence>
<reference evidence="2" key="1">
    <citation type="submission" date="2021-03" db="EMBL/GenBank/DDBJ databases">
        <authorList>
            <person name="Tagirdzhanova G."/>
        </authorList>
    </citation>
    <scope>NUCLEOTIDE SEQUENCE</scope>
</reference>
<evidence type="ECO:0000259" key="1">
    <source>
        <dbReference type="Pfam" id="PF13380"/>
    </source>
</evidence>
<dbReference type="PANTHER" id="PTHR33303:SF2">
    <property type="entry name" value="COA-BINDING DOMAIN-CONTAINING PROTEIN"/>
    <property type="match status" value="1"/>
</dbReference>
<gene>
    <name evidence="2" type="ORF">HETSPECPRED_001151</name>
</gene>
<dbReference type="AlphaFoldDB" id="A0A8H3J119"/>
<dbReference type="Pfam" id="PF13380">
    <property type="entry name" value="CoA_binding_2"/>
    <property type="match status" value="1"/>
</dbReference>
<evidence type="ECO:0000313" key="3">
    <source>
        <dbReference type="Proteomes" id="UP000664521"/>
    </source>
</evidence>
<keyword evidence="3" id="KW-1185">Reference proteome</keyword>
<comment type="caution">
    <text evidence="2">The sequence shown here is derived from an EMBL/GenBank/DDBJ whole genome shotgun (WGS) entry which is preliminary data.</text>
</comment>
<dbReference type="OrthoDB" id="5138418at2759"/>
<sequence length="154" mass="16260">MDAAAQKFFTSPLFAVAGASQSPHKFGHKVLAWYHSRSLPVVPITPSTPSITISSTEYATIASPLELPHPAQTSLSIITPPAVTLKLLREAKEVGVSAVWMQPGSFDGEGLEFARREFEGAAVAGEGGKGGEGWCVLVDGDEAVEAAREERGKL</sequence>
<dbReference type="PANTHER" id="PTHR33303">
    <property type="entry name" value="CYTOPLASMIC PROTEIN-RELATED"/>
    <property type="match status" value="1"/>
</dbReference>
<name>A0A8H3J119_9LECA</name>
<protein>
    <recommendedName>
        <fullName evidence="1">CoA-binding domain-containing protein</fullName>
    </recommendedName>
</protein>
<dbReference type="InterPro" id="IPR036291">
    <property type="entry name" value="NAD(P)-bd_dom_sf"/>
</dbReference>